<keyword evidence="1" id="KW-0820">tRNA-binding</keyword>
<dbReference type="Proteomes" id="UP000178495">
    <property type="component" value="Unassembled WGS sequence"/>
</dbReference>
<evidence type="ECO:0000313" key="5">
    <source>
        <dbReference type="Proteomes" id="UP000178495"/>
    </source>
</evidence>
<evidence type="ECO:0000256" key="1">
    <source>
        <dbReference type="ARBA" id="ARBA00022555"/>
    </source>
</evidence>
<dbReference type="GO" id="GO:0000049">
    <property type="term" value="F:tRNA binding"/>
    <property type="evidence" value="ECO:0007669"/>
    <property type="project" value="UniProtKB-KW"/>
</dbReference>
<dbReference type="NCBIfam" id="TIGR00447">
    <property type="entry name" value="pth"/>
    <property type="match status" value="1"/>
</dbReference>
<keyword evidence="2" id="KW-0378">Hydrolase</keyword>
<proteinExistence type="predicted"/>
<dbReference type="Pfam" id="PF01195">
    <property type="entry name" value="Pept_tRNA_hydro"/>
    <property type="match status" value="1"/>
</dbReference>
<gene>
    <name evidence="4" type="ORF">A3A43_01725</name>
</gene>
<dbReference type="InterPro" id="IPR036416">
    <property type="entry name" value="Pept_tRNA_hydro_sf"/>
</dbReference>
<sequence length="197" mass="21636">MPKKLNPRPRTPAPASFSRGGSPKLIVGLGNPGLRYRHTYHNAGLLALDHLAKITDAAQFQPITSRGFSYVRVRETILIRPLVLMNRAGDAVAAAMRHFRVKPEETLVMHDDADLMVGEYRFAFGRGAAGHHGVESIVARIGTTHFSRLRIGIRTDAALPRKKAGEFVLRKISGADMKTLYGVFGAAIENIKEKESP</sequence>
<dbReference type="EMBL" id="MHLC01000007">
    <property type="protein sequence ID" value="OGZ01607.1"/>
    <property type="molecule type" value="Genomic_DNA"/>
</dbReference>
<keyword evidence="3" id="KW-0694">RNA-binding</keyword>
<dbReference type="STRING" id="1798652.A3A43_01725"/>
<dbReference type="InterPro" id="IPR001328">
    <property type="entry name" value="Pept_tRNA_hydro"/>
</dbReference>
<dbReference type="Gene3D" id="3.40.50.1470">
    <property type="entry name" value="Peptidyl-tRNA hydrolase"/>
    <property type="match status" value="1"/>
</dbReference>
<evidence type="ECO:0008006" key="6">
    <source>
        <dbReference type="Google" id="ProtNLM"/>
    </source>
</evidence>
<dbReference type="CDD" id="cd00462">
    <property type="entry name" value="PTH"/>
    <property type="match status" value="1"/>
</dbReference>
<dbReference type="PANTHER" id="PTHR17224:SF1">
    <property type="entry name" value="PEPTIDYL-TRNA HYDROLASE"/>
    <property type="match status" value="1"/>
</dbReference>
<organism evidence="4 5">
    <name type="scientific">Candidatus Liptonbacteria bacterium RIFCSPLOWO2_01_FULL_56_20</name>
    <dbReference type="NCBI Taxonomy" id="1798652"/>
    <lineage>
        <taxon>Bacteria</taxon>
        <taxon>Candidatus Liptoniibacteriota</taxon>
    </lineage>
</organism>
<evidence type="ECO:0000313" key="4">
    <source>
        <dbReference type="EMBL" id="OGZ01607.1"/>
    </source>
</evidence>
<dbReference type="AlphaFoldDB" id="A0A1G2CK25"/>
<comment type="caution">
    <text evidence="4">The sequence shown here is derived from an EMBL/GenBank/DDBJ whole genome shotgun (WGS) entry which is preliminary data.</text>
</comment>
<dbReference type="SUPFAM" id="SSF53178">
    <property type="entry name" value="Peptidyl-tRNA hydrolase-like"/>
    <property type="match status" value="1"/>
</dbReference>
<dbReference type="PANTHER" id="PTHR17224">
    <property type="entry name" value="PEPTIDYL-TRNA HYDROLASE"/>
    <property type="match status" value="1"/>
</dbReference>
<accession>A0A1G2CK25</accession>
<dbReference type="GO" id="GO:0004045">
    <property type="term" value="F:peptidyl-tRNA hydrolase activity"/>
    <property type="evidence" value="ECO:0007669"/>
    <property type="project" value="InterPro"/>
</dbReference>
<evidence type="ECO:0000256" key="2">
    <source>
        <dbReference type="ARBA" id="ARBA00022801"/>
    </source>
</evidence>
<evidence type="ECO:0000256" key="3">
    <source>
        <dbReference type="ARBA" id="ARBA00022884"/>
    </source>
</evidence>
<name>A0A1G2CK25_9BACT</name>
<protein>
    <recommendedName>
        <fullName evidence="6">Aminoacyl-tRNA hydrolase</fullName>
    </recommendedName>
</protein>
<reference evidence="4 5" key="1">
    <citation type="journal article" date="2016" name="Nat. Commun.">
        <title>Thousands of microbial genomes shed light on interconnected biogeochemical processes in an aquifer system.</title>
        <authorList>
            <person name="Anantharaman K."/>
            <person name="Brown C.T."/>
            <person name="Hug L.A."/>
            <person name="Sharon I."/>
            <person name="Castelle C.J."/>
            <person name="Probst A.J."/>
            <person name="Thomas B.C."/>
            <person name="Singh A."/>
            <person name="Wilkins M.J."/>
            <person name="Karaoz U."/>
            <person name="Brodie E.L."/>
            <person name="Williams K.H."/>
            <person name="Hubbard S.S."/>
            <person name="Banfield J.F."/>
        </authorList>
    </citation>
    <scope>NUCLEOTIDE SEQUENCE [LARGE SCALE GENOMIC DNA]</scope>
</reference>